<organism evidence="4 5">
    <name type="scientific">Schaedlerella arabinosiphila</name>
    <dbReference type="NCBI Taxonomy" id="2044587"/>
    <lineage>
        <taxon>Bacteria</taxon>
        <taxon>Bacillati</taxon>
        <taxon>Bacillota</taxon>
        <taxon>Clostridia</taxon>
        <taxon>Lachnospirales</taxon>
        <taxon>Lachnospiraceae</taxon>
        <taxon>Schaedlerella</taxon>
    </lineage>
</organism>
<comment type="caution">
    <text evidence="4">The sequence shown here is derived from an EMBL/GenBank/DDBJ whole genome shotgun (WGS) entry which is preliminary data.</text>
</comment>
<sequence length="759" mass="85543">MKERKKTRDGITLYSQTDPKSYPRGRALLSESDQTGGRRLIRNPLKNRLRPFLLAGAQLAAVWFLMFSWWHCLTGVFPIEADTPRLYLLCFLFTAALTALWNAPLRRLWKFFLPLLFFCLAGVWIWRHQDGAVNVINLTANAYLSVRRPNANPYTVRPVPDPEMAFMFALFLLPLLFIWSLVLHLRAGKLTAYVLLLAPAGWILAETLVPSETSCWLLILSGGVYAAICGCRDGRAALLKGTASACVLALLISLSAFASRPLEACKEPSDGFYARTRETIETGWIQPLQDSYTQAKAEREEQKRLAREVPPEQEQTQNPEQPDADSSGAKSDPPQPQEPPAVPDPTPETDIQPEFSAESSGDTPDGDTSQPSAENGLGNAEALRIGTSKGTATVSTDKFPDLNALSHFQPDAGTRLTLTLDSRPEGTVYHPSAYGVSYVDSHWYDMTSENGIPPESYLEYPDSLERLDTLCRERAPETLAEASDFIQKEFENHTVYDFQPGPTPSGQDFAEYFLFDNQKGFCVHFATTAALMYRMCGYPSRYVQGYAVPASAFRRQEDGSYTAEVTGDMGHAWCQVLEDGEWITKEHTLPYHGARPEPGIPAASSGRHSWIRNAAGWGLFFLKSCAVCILCLGAAVLLLLTQAALRRQRRYRQFRSVRRGAGIRRIYRALYDTAVFQGMEPTDLLSLQGFETLRDYFPEIPSESMEWLYQTVLETMFYTKNATKEDTKKAWKIYRQFSHMVKQNMTPSRRFIYQYMKVY</sequence>
<dbReference type="Gene3D" id="3.10.620.30">
    <property type="match status" value="1"/>
</dbReference>
<evidence type="ECO:0000313" key="5">
    <source>
        <dbReference type="Proteomes" id="UP000274920"/>
    </source>
</evidence>
<evidence type="ECO:0000256" key="1">
    <source>
        <dbReference type="SAM" id="MobiDB-lite"/>
    </source>
</evidence>
<dbReference type="PANTHER" id="PTHR42736">
    <property type="entry name" value="PROTEIN-GLUTAMINE GAMMA-GLUTAMYLTRANSFERASE"/>
    <property type="match status" value="1"/>
</dbReference>
<dbReference type="InterPro" id="IPR052901">
    <property type="entry name" value="Bact_TGase-like"/>
</dbReference>
<feature type="compositionally biased region" description="Pro residues" evidence="1">
    <location>
        <begin position="333"/>
        <end position="346"/>
    </location>
</feature>
<evidence type="ECO:0000256" key="2">
    <source>
        <dbReference type="SAM" id="Phobius"/>
    </source>
</evidence>
<feature type="transmembrane region" description="Helical" evidence="2">
    <location>
        <begin position="108"/>
        <end position="126"/>
    </location>
</feature>
<feature type="region of interest" description="Disordered" evidence="1">
    <location>
        <begin position="1"/>
        <end position="25"/>
    </location>
</feature>
<dbReference type="Proteomes" id="UP000274920">
    <property type="component" value="Unassembled WGS sequence"/>
</dbReference>
<protein>
    <recommendedName>
        <fullName evidence="3">Transglutaminase-like domain-containing protein</fullName>
    </recommendedName>
</protein>
<dbReference type="RefSeq" id="WP_125126348.1">
    <property type="nucleotide sequence ID" value="NZ_RHJS01000002.1"/>
</dbReference>
<keyword evidence="5" id="KW-1185">Reference proteome</keyword>
<keyword evidence="2" id="KW-0812">Transmembrane</keyword>
<accession>A0A426DCT6</accession>
<feature type="compositionally biased region" description="Polar residues" evidence="1">
    <location>
        <begin position="357"/>
        <end position="373"/>
    </location>
</feature>
<feature type="transmembrane region" description="Helical" evidence="2">
    <location>
        <begin position="215"/>
        <end position="231"/>
    </location>
</feature>
<name>A0A426DCT6_9FIRM</name>
<feature type="domain" description="Transglutaminase-like" evidence="3">
    <location>
        <begin position="514"/>
        <end position="589"/>
    </location>
</feature>
<keyword evidence="2" id="KW-1133">Transmembrane helix</keyword>
<feature type="region of interest" description="Disordered" evidence="1">
    <location>
        <begin position="291"/>
        <end position="376"/>
    </location>
</feature>
<gene>
    <name evidence="4" type="ORF">EBB54_03410</name>
</gene>
<dbReference type="AlphaFoldDB" id="A0A426DCT6"/>
<dbReference type="InterPro" id="IPR002931">
    <property type="entry name" value="Transglutaminase-like"/>
</dbReference>
<feature type="transmembrane region" description="Helical" evidence="2">
    <location>
        <begin position="83"/>
        <end position="101"/>
    </location>
</feature>
<feature type="transmembrane region" description="Helical" evidence="2">
    <location>
        <begin position="190"/>
        <end position="209"/>
    </location>
</feature>
<feature type="transmembrane region" description="Helical" evidence="2">
    <location>
        <begin position="238"/>
        <end position="258"/>
    </location>
</feature>
<dbReference type="InterPro" id="IPR038765">
    <property type="entry name" value="Papain-like_cys_pep_sf"/>
</dbReference>
<evidence type="ECO:0000313" key="4">
    <source>
        <dbReference type="EMBL" id="RRK30534.1"/>
    </source>
</evidence>
<evidence type="ECO:0000259" key="3">
    <source>
        <dbReference type="SMART" id="SM00460"/>
    </source>
</evidence>
<dbReference type="PANTHER" id="PTHR42736:SF1">
    <property type="entry name" value="PROTEIN-GLUTAMINE GAMMA-GLUTAMYLTRANSFERASE"/>
    <property type="match status" value="1"/>
</dbReference>
<dbReference type="EMBL" id="RHJS01000002">
    <property type="protein sequence ID" value="RRK30534.1"/>
    <property type="molecule type" value="Genomic_DNA"/>
</dbReference>
<reference evidence="4" key="1">
    <citation type="submission" date="2018-10" db="EMBL/GenBank/DDBJ databases">
        <title>Schaedlerella arabinophila gen. nov. sp. nov., isolated from the mouse intestinal tract and comparative analysis with the genome of the closely related altered Schaedler flora strain ASF502.</title>
        <authorList>
            <person name="Miyake S."/>
            <person name="Soh M."/>
            <person name="Seedorf H."/>
        </authorList>
    </citation>
    <scope>NUCLEOTIDE SEQUENCE [LARGE SCALE GENOMIC DNA]</scope>
    <source>
        <strain evidence="4">DSM 106076</strain>
    </source>
</reference>
<feature type="transmembrane region" description="Helical" evidence="2">
    <location>
        <begin position="164"/>
        <end position="183"/>
    </location>
</feature>
<dbReference type="SUPFAM" id="SSF54001">
    <property type="entry name" value="Cysteine proteinases"/>
    <property type="match status" value="1"/>
</dbReference>
<feature type="compositionally biased region" description="Basic and acidic residues" evidence="1">
    <location>
        <begin position="296"/>
        <end position="310"/>
    </location>
</feature>
<feature type="transmembrane region" description="Helical" evidence="2">
    <location>
        <begin position="52"/>
        <end position="71"/>
    </location>
</feature>
<feature type="compositionally biased region" description="Low complexity" evidence="1">
    <location>
        <begin position="312"/>
        <end position="321"/>
    </location>
</feature>
<proteinExistence type="predicted"/>
<keyword evidence="2" id="KW-0472">Membrane</keyword>
<dbReference type="SMART" id="SM00460">
    <property type="entry name" value="TGc"/>
    <property type="match status" value="1"/>
</dbReference>
<feature type="transmembrane region" description="Helical" evidence="2">
    <location>
        <begin position="617"/>
        <end position="645"/>
    </location>
</feature>
<dbReference type="Pfam" id="PF01841">
    <property type="entry name" value="Transglut_core"/>
    <property type="match status" value="1"/>
</dbReference>